<dbReference type="AlphaFoldDB" id="G4U000"/>
<reference evidence="2 3" key="1">
    <citation type="journal article" date="2011" name="PLoS Pathog.">
        <title>Endophytic Life Strategies Decoded by Genome and Transcriptome Analyses of the Mutualistic Root Symbiont Piriformospora indica.</title>
        <authorList>
            <person name="Zuccaro A."/>
            <person name="Lahrmann U."/>
            <person name="Guldener U."/>
            <person name="Langen G."/>
            <person name="Pfiffi S."/>
            <person name="Biedenkopf D."/>
            <person name="Wong P."/>
            <person name="Samans B."/>
            <person name="Grimm C."/>
            <person name="Basiewicz M."/>
            <person name="Murat C."/>
            <person name="Martin F."/>
            <person name="Kogel K.H."/>
        </authorList>
    </citation>
    <scope>NUCLEOTIDE SEQUENCE [LARGE SCALE GENOMIC DNA]</scope>
    <source>
        <strain evidence="2 3">DSM 11827</strain>
    </source>
</reference>
<gene>
    <name evidence="2" type="ORF">PIIN_10879</name>
</gene>
<keyword evidence="3" id="KW-1185">Reference proteome</keyword>
<dbReference type="EMBL" id="CAFZ01001088">
    <property type="protein sequence ID" value="CCA76893.1"/>
    <property type="molecule type" value="Genomic_DNA"/>
</dbReference>
<dbReference type="InParanoid" id="G4U000"/>
<dbReference type="STRING" id="1109443.G4U000"/>
<evidence type="ECO:0000313" key="3">
    <source>
        <dbReference type="Proteomes" id="UP000007148"/>
    </source>
</evidence>
<protein>
    <submittedName>
        <fullName evidence="2">Uncharacterized protein</fullName>
    </submittedName>
</protein>
<accession>G4U000</accession>
<name>G4U000_SERID</name>
<sequence>MNAHNQNVADRHRAEANRHTNEADHHSGLAAQHQLTATFHASRLPRGQRRSIDELE</sequence>
<comment type="caution">
    <text evidence="2">The sequence shown here is derived from an EMBL/GenBank/DDBJ whole genome shotgun (WGS) entry which is preliminary data.</text>
</comment>
<proteinExistence type="predicted"/>
<organism evidence="2 3">
    <name type="scientific">Serendipita indica (strain DSM 11827)</name>
    <name type="common">Root endophyte fungus</name>
    <name type="synonym">Piriformospora indica</name>
    <dbReference type="NCBI Taxonomy" id="1109443"/>
    <lineage>
        <taxon>Eukaryota</taxon>
        <taxon>Fungi</taxon>
        <taxon>Dikarya</taxon>
        <taxon>Basidiomycota</taxon>
        <taxon>Agaricomycotina</taxon>
        <taxon>Agaricomycetes</taxon>
        <taxon>Sebacinales</taxon>
        <taxon>Serendipitaceae</taxon>
        <taxon>Serendipita</taxon>
    </lineage>
</organism>
<feature type="region of interest" description="Disordered" evidence="1">
    <location>
        <begin position="1"/>
        <end position="56"/>
    </location>
</feature>
<evidence type="ECO:0000313" key="2">
    <source>
        <dbReference type="EMBL" id="CCA76893.1"/>
    </source>
</evidence>
<dbReference type="HOGENOM" id="CLU_3015034_0_0_1"/>
<evidence type="ECO:0000256" key="1">
    <source>
        <dbReference type="SAM" id="MobiDB-lite"/>
    </source>
</evidence>
<dbReference type="Proteomes" id="UP000007148">
    <property type="component" value="Unassembled WGS sequence"/>
</dbReference>
<feature type="compositionally biased region" description="Basic and acidic residues" evidence="1">
    <location>
        <begin position="9"/>
        <end position="27"/>
    </location>
</feature>